<keyword evidence="5" id="KW-1185">Reference proteome</keyword>
<sequence length="212" mass="24261">MLRVNTQLFFLLSVSESFKIPSHENRPGNNSLPSYRSGDFSRTMKRKASRISHHKAKREMRNAPWTPGDDYLLINSVVMDPGAHVTIGLESGFSNSPPYPLSLLWHRTLAFLRSNFVCNLTEVCHTVRFAVHFTEKEIERRWRDLLFDPIVSSTALKAIEHLPSFMKSQLDRQIPFSSQEDNIIAQISFSDVYPDGVFKSLNIHSLVSIDLL</sequence>
<feature type="signal peptide" evidence="2">
    <location>
        <begin position="1"/>
        <end position="17"/>
    </location>
</feature>
<name>A0A183JFZ2_9TREM</name>
<dbReference type="EMBL" id="UZAK01001345">
    <property type="protein sequence ID" value="VDO68795.1"/>
    <property type="molecule type" value="Genomic_DNA"/>
</dbReference>
<evidence type="ECO:0000256" key="1">
    <source>
        <dbReference type="SAM" id="MobiDB-lite"/>
    </source>
</evidence>
<dbReference type="Pfam" id="PF13325">
    <property type="entry name" value="MCRS_N"/>
    <property type="match status" value="1"/>
</dbReference>
<gene>
    <name evidence="4" type="ORF">SCUD_LOCUS1611</name>
</gene>
<evidence type="ECO:0000313" key="4">
    <source>
        <dbReference type="EMBL" id="VDO68795.1"/>
    </source>
</evidence>
<dbReference type="InterPro" id="IPR025999">
    <property type="entry name" value="MCRS_N"/>
</dbReference>
<reference evidence="4 5" key="2">
    <citation type="submission" date="2018-11" db="EMBL/GenBank/DDBJ databases">
        <authorList>
            <consortium name="Pathogen Informatics"/>
        </authorList>
    </citation>
    <scope>NUCLEOTIDE SEQUENCE [LARGE SCALE GENOMIC DNA]</scope>
    <source>
        <strain evidence="4">Dakar</strain>
        <strain evidence="5">Dakar, Senegal</strain>
    </source>
</reference>
<protein>
    <submittedName>
        <fullName evidence="6">MCRS_N domain-containing protein</fullName>
    </submittedName>
</protein>
<evidence type="ECO:0000259" key="3">
    <source>
        <dbReference type="Pfam" id="PF13325"/>
    </source>
</evidence>
<keyword evidence="2" id="KW-0732">Signal</keyword>
<feature type="domain" description="Microspherule protein N-terminal" evidence="3">
    <location>
        <begin position="119"/>
        <end position="198"/>
    </location>
</feature>
<proteinExistence type="predicted"/>
<evidence type="ECO:0000256" key="2">
    <source>
        <dbReference type="SAM" id="SignalP"/>
    </source>
</evidence>
<evidence type="ECO:0000313" key="5">
    <source>
        <dbReference type="Proteomes" id="UP000279833"/>
    </source>
</evidence>
<accession>A0A183JFZ2</accession>
<feature type="chain" id="PRO_5043140559" evidence="2">
    <location>
        <begin position="18"/>
        <end position="212"/>
    </location>
</feature>
<feature type="compositionally biased region" description="Basic residues" evidence="1">
    <location>
        <begin position="43"/>
        <end position="58"/>
    </location>
</feature>
<evidence type="ECO:0000313" key="6">
    <source>
        <dbReference type="WBParaSite" id="SCUD_0000161001-mRNA-1"/>
    </source>
</evidence>
<feature type="region of interest" description="Disordered" evidence="1">
    <location>
        <begin position="22"/>
        <end position="59"/>
    </location>
</feature>
<dbReference type="WBParaSite" id="SCUD_0000161001-mRNA-1">
    <property type="protein sequence ID" value="SCUD_0000161001-mRNA-1"/>
    <property type="gene ID" value="SCUD_0000161001"/>
</dbReference>
<dbReference type="AlphaFoldDB" id="A0A183JFZ2"/>
<dbReference type="Proteomes" id="UP000279833">
    <property type="component" value="Unassembled WGS sequence"/>
</dbReference>
<organism evidence="6">
    <name type="scientific">Schistosoma curassoni</name>
    <dbReference type="NCBI Taxonomy" id="6186"/>
    <lineage>
        <taxon>Eukaryota</taxon>
        <taxon>Metazoa</taxon>
        <taxon>Spiralia</taxon>
        <taxon>Lophotrochozoa</taxon>
        <taxon>Platyhelminthes</taxon>
        <taxon>Trematoda</taxon>
        <taxon>Digenea</taxon>
        <taxon>Strigeidida</taxon>
        <taxon>Schistosomatoidea</taxon>
        <taxon>Schistosomatidae</taxon>
        <taxon>Schistosoma</taxon>
    </lineage>
</organism>
<dbReference type="STRING" id="6186.A0A183JFZ2"/>
<reference evidence="6" key="1">
    <citation type="submission" date="2016-06" db="UniProtKB">
        <authorList>
            <consortium name="WormBaseParasite"/>
        </authorList>
    </citation>
    <scope>IDENTIFICATION</scope>
</reference>